<dbReference type="EMBL" id="JAJJMB010003050">
    <property type="protein sequence ID" value="KAI3949635.1"/>
    <property type="molecule type" value="Genomic_DNA"/>
</dbReference>
<gene>
    <name evidence="1" type="ORF">MKW98_020957</name>
</gene>
<evidence type="ECO:0000313" key="2">
    <source>
        <dbReference type="Proteomes" id="UP001202328"/>
    </source>
</evidence>
<name>A0AAD4TCW6_9MAGN</name>
<accession>A0AAD4TCW6</accession>
<dbReference type="Proteomes" id="UP001202328">
    <property type="component" value="Unassembled WGS sequence"/>
</dbReference>
<organism evidence="1 2">
    <name type="scientific">Papaver atlanticum</name>
    <dbReference type="NCBI Taxonomy" id="357466"/>
    <lineage>
        <taxon>Eukaryota</taxon>
        <taxon>Viridiplantae</taxon>
        <taxon>Streptophyta</taxon>
        <taxon>Embryophyta</taxon>
        <taxon>Tracheophyta</taxon>
        <taxon>Spermatophyta</taxon>
        <taxon>Magnoliopsida</taxon>
        <taxon>Ranunculales</taxon>
        <taxon>Papaveraceae</taxon>
        <taxon>Papaveroideae</taxon>
        <taxon>Papaver</taxon>
    </lineage>
</organism>
<evidence type="ECO:0000313" key="1">
    <source>
        <dbReference type="EMBL" id="KAI3949635.1"/>
    </source>
</evidence>
<dbReference type="AlphaFoldDB" id="A0AAD4TCW6"/>
<protein>
    <submittedName>
        <fullName evidence="1">Uncharacterized protein</fullName>
    </submittedName>
</protein>
<proteinExistence type="predicted"/>
<keyword evidence="2" id="KW-1185">Reference proteome</keyword>
<comment type="caution">
    <text evidence="1">The sequence shown here is derived from an EMBL/GenBank/DDBJ whole genome shotgun (WGS) entry which is preliminary data.</text>
</comment>
<reference evidence="1" key="1">
    <citation type="submission" date="2022-04" db="EMBL/GenBank/DDBJ databases">
        <title>A functionally conserved STORR gene fusion in Papaver species that diverged 16.8 million years ago.</title>
        <authorList>
            <person name="Catania T."/>
        </authorList>
    </citation>
    <scope>NUCLEOTIDE SEQUENCE</scope>
    <source>
        <strain evidence="1">S-188037</strain>
    </source>
</reference>
<sequence length="144" mass="16649">MTIEVFRHLLMPGIMRPEFQTNNITLVVQCSIYLEQGFNVVVNGDTSYSSMFGSDLCGLMLVKSVLVDNREREYGIVLTDWDILPHPHCRFKDLTGKKLKDWEREYIDNPDDVEPAWYDSIPAEFPVPIPKRHLSHYVNFCAGL</sequence>